<evidence type="ECO:0000256" key="2">
    <source>
        <dbReference type="ARBA" id="ARBA00023015"/>
    </source>
</evidence>
<reference evidence="7 8" key="1">
    <citation type="submission" date="2020-02" db="EMBL/GenBank/DDBJ databases">
        <authorList>
            <person name="Zheng R.K."/>
            <person name="Sun C.M."/>
        </authorList>
    </citation>
    <scope>NUCLEOTIDE SEQUENCE [LARGE SCALE GENOMIC DNA]</scope>
    <source>
        <strain evidence="8">zrk13</strain>
    </source>
</reference>
<accession>A0A7L7KTJ4</accession>
<dbReference type="GO" id="GO:0016987">
    <property type="term" value="F:sigma factor activity"/>
    <property type="evidence" value="ECO:0007669"/>
    <property type="project" value="UniProtKB-KW"/>
</dbReference>
<protein>
    <submittedName>
        <fullName evidence="7">RNA polymerase sigma factor</fullName>
    </submittedName>
</protein>
<evidence type="ECO:0000256" key="1">
    <source>
        <dbReference type="ARBA" id="ARBA00010641"/>
    </source>
</evidence>
<gene>
    <name evidence="7" type="ORF">G4Z02_09360</name>
</gene>
<dbReference type="SUPFAM" id="SSF88946">
    <property type="entry name" value="Sigma2 domain of RNA polymerase sigma factors"/>
    <property type="match status" value="1"/>
</dbReference>
<sequence length="174" mass="20622">MMTPKELNRLVKRLQNGDMSVFDPIYYETKSLVYYTVLNILKDQSLSEDIMQDSYLKALEKIHSFKPSYSFKSWIVMIARNLAINEYNRRKRELSFDVNEDEYIFGTQESTSEKQMIVKEMLESLKPEEQEIVILHVIGDMKHREIAAILNKPIGTVTWAYNEAIKKLRNQYRE</sequence>
<evidence type="ECO:0000256" key="4">
    <source>
        <dbReference type="ARBA" id="ARBA00023163"/>
    </source>
</evidence>
<dbReference type="PANTHER" id="PTHR43133">
    <property type="entry name" value="RNA POLYMERASE ECF-TYPE SIGMA FACTO"/>
    <property type="match status" value="1"/>
</dbReference>
<proteinExistence type="inferred from homology"/>
<organism evidence="7 8">
    <name type="scientific">Candidatus Xianfuyuplasma coldseepsis</name>
    <dbReference type="NCBI Taxonomy" id="2782163"/>
    <lineage>
        <taxon>Bacteria</taxon>
        <taxon>Bacillati</taxon>
        <taxon>Mycoplasmatota</taxon>
        <taxon>Mollicutes</taxon>
        <taxon>Candidatus Izemoplasmatales</taxon>
        <taxon>Candidatus Izemoplasmataceae</taxon>
        <taxon>Candidatus Xianfuyuplasma</taxon>
    </lineage>
</organism>
<dbReference type="InterPro" id="IPR013325">
    <property type="entry name" value="RNA_pol_sigma_r2"/>
</dbReference>
<evidence type="ECO:0000313" key="8">
    <source>
        <dbReference type="Proteomes" id="UP000514720"/>
    </source>
</evidence>
<dbReference type="Gene3D" id="1.10.1740.10">
    <property type="match status" value="1"/>
</dbReference>
<dbReference type="Pfam" id="PF08281">
    <property type="entry name" value="Sigma70_r4_2"/>
    <property type="match status" value="1"/>
</dbReference>
<keyword evidence="4" id="KW-0804">Transcription</keyword>
<name>A0A7L7KTJ4_9MOLU</name>
<evidence type="ECO:0000256" key="3">
    <source>
        <dbReference type="ARBA" id="ARBA00023082"/>
    </source>
</evidence>
<evidence type="ECO:0000259" key="5">
    <source>
        <dbReference type="Pfam" id="PF04542"/>
    </source>
</evidence>
<feature type="domain" description="RNA polymerase sigma factor 70 region 4 type 2" evidence="6">
    <location>
        <begin position="116"/>
        <end position="168"/>
    </location>
</feature>
<feature type="domain" description="RNA polymerase sigma-70 region 2" evidence="5">
    <location>
        <begin position="29"/>
        <end position="92"/>
    </location>
</feature>
<dbReference type="GO" id="GO:0003677">
    <property type="term" value="F:DNA binding"/>
    <property type="evidence" value="ECO:0007669"/>
    <property type="project" value="InterPro"/>
</dbReference>
<dbReference type="InterPro" id="IPR007627">
    <property type="entry name" value="RNA_pol_sigma70_r2"/>
</dbReference>
<dbReference type="InterPro" id="IPR014284">
    <property type="entry name" value="RNA_pol_sigma-70_dom"/>
</dbReference>
<keyword evidence="8" id="KW-1185">Reference proteome</keyword>
<dbReference type="InterPro" id="IPR013324">
    <property type="entry name" value="RNA_pol_sigma_r3/r4-like"/>
</dbReference>
<dbReference type="KEGG" id="xcl:G4Z02_09360"/>
<dbReference type="SUPFAM" id="SSF88659">
    <property type="entry name" value="Sigma3 and sigma4 domains of RNA polymerase sigma factors"/>
    <property type="match status" value="1"/>
</dbReference>
<dbReference type="PANTHER" id="PTHR43133:SF51">
    <property type="entry name" value="RNA POLYMERASE SIGMA FACTOR"/>
    <property type="match status" value="1"/>
</dbReference>
<evidence type="ECO:0000259" key="6">
    <source>
        <dbReference type="Pfam" id="PF08281"/>
    </source>
</evidence>
<dbReference type="Proteomes" id="UP000514720">
    <property type="component" value="Chromosome"/>
</dbReference>
<dbReference type="EMBL" id="CP048914">
    <property type="protein sequence ID" value="QMS85945.1"/>
    <property type="molecule type" value="Genomic_DNA"/>
</dbReference>
<evidence type="ECO:0000313" key="7">
    <source>
        <dbReference type="EMBL" id="QMS85945.1"/>
    </source>
</evidence>
<keyword evidence="2" id="KW-0805">Transcription regulation</keyword>
<dbReference type="Pfam" id="PF04542">
    <property type="entry name" value="Sigma70_r2"/>
    <property type="match status" value="1"/>
</dbReference>
<dbReference type="Gene3D" id="1.10.10.10">
    <property type="entry name" value="Winged helix-like DNA-binding domain superfamily/Winged helix DNA-binding domain"/>
    <property type="match status" value="1"/>
</dbReference>
<dbReference type="AlphaFoldDB" id="A0A7L7KTJ4"/>
<comment type="similarity">
    <text evidence="1">Belongs to the sigma-70 factor family. ECF subfamily.</text>
</comment>
<dbReference type="InterPro" id="IPR013249">
    <property type="entry name" value="RNA_pol_sigma70_r4_t2"/>
</dbReference>
<keyword evidence="3" id="KW-0731">Sigma factor</keyword>
<dbReference type="NCBIfam" id="TIGR02937">
    <property type="entry name" value="sigma70-ECF"/>
    <property type="match status" value="1"/>
</dbReference>
<dbReference type="InterPro" id="IPR039425">
    <property type="entry name" value="RNA_pol_sigma-70-like"/>
</dbReference>
<dbReference type="RefSeq" id="WP_258877759.1">
    <property type="nucleotide sequence ID" value="NZ_CP048914.1"/>
</dbReference>
<dbReference type="GO" id="GO:0006352">
    <property type="term" value="P:DNA-templated transcription initiation"/>
    <property type="evidence" value="ECO:0007669"/>
    <property type="project" value="InterPro"/>
</dbReference>
<dbReference type="InterPro" id="IPR036388">
    <property type="entry name" value="WH-like_DNA-bd_sf"/>
</dbReference>